<gene>
    <name evidence="2" type="ORF">KUCA_T00001603001</name>
</gene>
<reference evidence="2" key="1">
    <citation type="submission" date="2013-12" db="EMBL/GenBank/DDBJ databases">
        <authorList>
            <person name="Genoscope - CEA"/>
        </authorList>
    </citation>
    <scope>NUCLEOTIDE SEQUENCE</scope>
    <source>
        <strain evidence="2">CBS 1993</strain>
    </source>
</reference>
<dbReference type="OrthoDB" id="10265310at2759"/>
<accession>W6MIC3</accession>
<dbReference type="PANTHER" id="PTHR11215">
    <property type="entry name" value="METAL DEPENDENT HYDROLASE - RELATED"/>
    <property type="match status" value="1"/>
</dbReference>
<evidence type="ECO:0000256" key="1">
    <source>
        <dbReference type="ARBA" id="ARBA00010105"/>
    </source>
</evidence>
<dbReference type="Proteomes" id="UP000019384">
    <property type="component" value="Unassembled WGS sequence"/>
</dbReference>
<dbReference type="GeneID" id="34519033"/>
<reference evidence="2" key="2">
    <citation type="submission" date="2014-02" db="EMBL/GenBank/DDBJ databases">
        <title>Complete DNA sequence of /Kuraishia capsulata/ illustrates novel genomic features among budding yeasts (/Saccharomycotina/).</title>
        <authorList>
            <person name="Morales L."/>
            <person name="Noel B."/>
            <person name="Porcel B."/>
            <person name="Marcet-Houben M."/>
            <person name="Hullo M-F."/>
            <person name="Sacerdot C."/>
            <person name="Tekaia F."/>
            <person name="Leh-Louis V."/>
            <person name="Despons L."/>
            <person name="Khanna V."/>
            <person name="Aury J-M."/>
            <person name="Barbe V."/>
            <person name="Couloux A."/>
            <person name="Labadie K."/>
            <person name="Pelletier E."/>
            <person name="Souciet J-L."/>
            <person name="Boekhout T."/>
            <person name="Gabaldon T."/>
            <person name="Wincker P."/>
            <person name="Dujon B."/>
        </authorList>
    </citation>
    <scope>NUCLEOTIDE SEQUENCE</scope>
    <source>
        <strain evidence="2">CBS 1993</strain>
    </source>
</reference>
<sequence length="342" mass="38539">MVEEEERVAKKPKMSTEQKHLQICTHSGQFHADESLAVYMLKTLPKFKDATVVRSRDPKVWEESDIVVDVGGISDEVKFFDHHQRDFEGTFSSKYSSKLSSAGLIYKHFGKEIISVNLELNAEKDSESIDLLYEKIYKEFIEAIDANDNGISAYGKDAKPLFSEKNFKLASVVQHLNPSWINDPKDADYDAAFAKASEFMGMFFTNVLNDYGKAWLPARQYVEKAVAESTSIDPQGRILVLDRFVPWQDHLFTIERETKKKVALYVLFEDTSGNWRISAVPAAAGSFDSRKKLPEPWRGVRDDALSKLTNVEGCVFVHAAGFIGGAKTKDAVLQLAKMAVDY</sequence>
<comment type="similarity">
    <text evidence="1">Belongs to the MYG1 family.</text>
</comment>
<dbReference type="AlphaFoldDB" id="W6MIC3"/>
<evidence type="ECO:0000313" key="3">
    <source>
        <dbReference type="Proteomes" id="UP000019384"/>
    </source>
</evidence>
<keyword evidence="3" id="KW-1185">Reference proteome</keyword>
<proteinExistence type="inferred from homology"/>
<dbReference type="GO" id="GO:1901857">
    <property type="term" value="P:positive regulation of cellular respiration"/>
    <property type="evidence" value="ECO:0007669"/>
    <property type="project" value="EnsemblFungi"/>
</dbReference>
<dbReference type="GO" id="GO:0005634">
    <property type="term" value="C:nucleus"/>
    <property type="evidence" value="ECO:0007669"/>
    <property type="project" value="EnsemblFungi"/>
</dbReference>
<evidence type="ECO:0000313" key="2">
    <source>
        <dbReference type="EMBL" id="CDK25633.1"/>
    </source>
</evidence>
<dbReference type="HOGENOM" id="CLU_051576_0_0_1"/>
<protein>
    <recommendedName>
        <fullName evidence="4">Metal-dependent protein hydrolase</fullName>
    </recommendedName>
</protein>
<dbReference type="PANTHER" id="PTHR11215:SF1">
    <property type="entry name" value="MYG1 EXONUCLEASE"/>
    <property type="match status" value="1"/>
</dbReference>
<evidence type="ECO:0008006" key="4">
    <source>
        <dbReference type="Google" id="ProtNLM"/>
    </source>
</evidence>
<name>W6MIC3_9ASCO</name>
<organism evidence="2 3">
    <name type="scientific">Kuraishia capsulata CBS 1993</name>
    <dbReference type="NCBI Taxonomy" id="1382522"/>
    <lineage>
        <taxon>Eukaryota</taxon>
        <taxon>Fungi</taxon>
        <taxon>Dikarya</taxon>
        <taxon>Ascomycota</taxon>
        <taxon>Saccharomycotina</taxon>
        <taxon>Pichiomycetes</taxon>
        <taxon>Pichiales</taxon>
        <taxon>Pichiaceae</taxon>
        <taxon>Kuraishia</taxon>
    </lineage>
</organism>
<dbReference type="EMBL" id="HG793126">
    <property type="protein sequence ID" value="CDK25633.1"/>
    <property type="molecule type" value="Genomic_DNA"/>
</dbReference>
<dbReference type="RefSeq" id="XP_022457645.1">
    <property type="nucleotide sequence ID" value="XM_022603801.1"/>
</dbReference>
<dbReference type="Pfam" id="PF03690">
    <property type="entry name" value="MYG1_exonuc"/>
    <property type="match status" value="1"/>
</dbReference>
<dbReference type="InterPro" id="IPR003226">
    <property type="entry name" value="MYG1_exonuclease"/>
</dbReference>
<dbReference type="GO" id="GO:0000785">
    <property type="term" value="C:chromatin"/>
    <property type="evidence" value="ECO:0007669"/>
    <property type="project" value="EnsemblFungi"/>
</dbReference>
<dbReference type="GO" id="GO:0005737">
    <property type="term" value="C:cytoplasm"/>
    <property type="evidence" value="ECO:0007669"/>
    <property type="project" value="TreeGrafter"/>
</dbReference>
<dbReference type="STRING" id="1382522.W6MIC3"/>